<dbReference type="UniPathway" id="UPA00109">
    <property type="reaction ID" value="UER00187"/>
</dbReference>
<keyword evidence="5" id="KW-0460">Magnesium</keyword>
<dbReference type="InterPro" id="IPR020810">
    <property type="entry name" value="Enolase_C"/>
</dbReference>
<dbReference type="InterPro" id="IPR020809">
    <property type="entry name" value="Enolase_CS"/>
</dbReference>
<keyword evidence="6" id="KW-0324">Glycolysis</keyword>
<dbReference type="SMART" id="SM01192">
    <property type="entry name" value="Enolase_C"/>
    <property type="match status" value="1"/>
</dbReference>
<gene>
    <name evidence="10" type="ORF">METZ01_LOCUS21077</name>
</gene>
<evidence type="ECO:0000259" key="8">
    <source>
        <dbReference type="SMART" id="SM01192"/>
    </source>
</evidence>
<dbReference type="PROSITE" id="PS00164">
    <property type="entry name" value="ENOLASE"/>
    <property type="match status" value="1"/>
</dbReference>
<accession>A0A381PRX2</accession>
<comment type="similarity">
    <text evidence="3">Belongs to the enolase family.</text>
</comment>
<dbReference type="SFLD" id="SFLDG00178">
    <property type="entry name" value="enolase"/>
    <property type="match status" value="1"/>
</dbReference>
<dbReference type="Gene3D" id="3.30.390.10">
    <property type="entry name" value="Enolase-like, N-terminal domain"/>
    <property type="match status" value="1"/>
</dbReference>
<dbReference type="PRINTS" id="PR00148">
    <property type="entry name" value="ENOLASE"/>
</dbReference>
<dbReference type="EMBL" id="UINC01001034">
    <property type="protein sequence ID" value="SUZ68223.1"/>
    <property type="molecule type" value="Genomic_DNA"/>
</dbReference>
<evidence type="ECO:0000259" key="9">
    <source>
        <dbReference type="SMART" id="SM01193"/>
    </source>
</evidence>
<dbReference type="AlphaFoldDB" id="A0A381PRX2"/>
<dbReference type="Pfam" id="PF00113">
    <property type="entry name" value="Enolase_C"/>
    <property type="match status" value="1"/>
</dbReference>
<dbReference type="Gene3D" id="3.20.20.120">
    <property type="entry name" value="Enolase-like C-terminal domain"/>
    <property type="match status" value="1"/>
</dbReference>
<reference evidence="10" key="1">
    <citation type="submission" date="2018-05" db="EMBL/GenBank/DDBJ databases">
        <authorList>
            <person name="Lanie J.A."/>
            <person name="Ng W.-L."/>
            <person name="Kazmierczak K.M."/>
            <person name="Andrzejewski T.M."/>
            <person name="Davidsen T.M."/>
            <person name="Wayne K.J."/>
            <person name="Tettelin H."/>
            <person name="Glass J.I."/>
            <person name="Rusch D."/>
            <person name="Podicherti R."/>
            <person name="Tsui H.-C.T."/>
            <person name="Winkler M.E."/>
        </authorList>
    </citation>
    <scope>NUCLEOTIDE SEQUENCE</scope>
</reference>
<dbReference type="PANTHER" id="PTHR11902:SF1">
    <property type="entry name" value="ENOLASE"/>
    <property type="match status" value="1"/>
</dbReference>
<proteinExistence type="inferred from homology"/>
<evidence type="ECO:0000256" key="6">
    <source>
        <dbReference type="ARBA" id="ARBA00023152"/>
    </source>
</evidence>
<evidence type="ECO:0000256" key="5">
    <source>
        <dbReference type="ARBA" id="ARBA00022842"/>
    </source>
</evidence>
<keyword evidence="7" id="KW-0456">Lyase</keyword>
<feature type="domain" description="Enolase N-terminal" evidence="9">
    <location>
        <begin position="8"/>
        <end position="137"/>
    </location>
</feature>
<dbReference type="SUPFAM" id="SSF54826">
    <property type="entry name" value="Enolase N-terminal domain-like"/>
    <property type="match status" value="1"/>
</dbReference>
<comment type="cofactor">
    <cofactor evidence="1">
        <name>Mg(2+)</name>
        <dbReference type="ChEBI" id="CHEBI:18420"/>
    </cofactor>
</comment>
<evidence type="ECO:0000256" key="7">
    <source>
        <dbReference type="ARBA" id="ARBA00023239"/>
    </source>
</evidence>
<dbReference type="PIRSF" id="PIRSF001400">
    <property type="entry name" value="Enolase"/>
    <property type="match status" value="1"/>
</dbReference>
<dbReference type="GO" id="GO:0006096">
    <property type="term" value="P:glycolytic process"/>
    <property type="evidence" value="ECO:0007669"/>
    <property type="project" value="UniProtKB-UniPathway"/>
</dbReference>
<dbReference type="NCBIfam" id="TIGR01060">
    <property type="entry name" value="eno"/>
    <property type="match status" value="1"/>
</dbReference>
<dbReference type="GO" id="GO:0004634">
    <property type="term" value="F:phosphopyruvate hydratase activity"/>
    <property type="evidence" value="ECO:0007669"/>
    <property type="project" value="UniProtKB-EC"/>
</dbReference>
<comment type="pathway">
    <text evidence="2">Carbohydrate degradation; glycolysis; pyruvate from D-glyceraldehyde 3-phosphate: step 4/5.</text>
</comment>
<name>A0A381PRX2_9ZZZZ</name>
<evidence type="ECO:0000256" key="2">
    <source>
        <dbReference type="ARBA" id="ARBA00005031"/>
    </source>
</evidence>
<evidence type="ECO:0000313" key="10">
    <source>
        <dbReference type="EMBL" id="SUZ68223.1"/>
    </source>
</evidence>
<dbReference type="SFLD" id="SFLDF00002">
    <property type="entry name" value="enolase"/>
    <property type="match status" value="1"/>
</dbReference>
<dbReference type="SFLD" id="SFLDS00001">
    <property type="entry name" value="Enolase"/>
    <property type="match status" value="1"/>
</dbReference>
<dbReference type="GO" id="GO:0000287">
    <property type="term" value="F:magnesium ion binding"/>
    <property type="evidence" value="ECO:0007669"/>
    <property type="project" value="InterPro"/>
</dbReference>
<sequence length="426" mass="46894">MSENYPIIKKIYSRQILDSRGNPTIEVEVDVGHCSGRAAVPSGASTGKFEALELRDNDNKRFHGKEVRKAITNVVDVLQPQLIGKKADQQNIIDQILLETDGTENKSNCGANAILGVSMACAVASSKFYNCPLYHYLNKDSAILPVPMINVLNGGMHADGGSDIQEIMLFPVGASSFSEAIRMGAEIFHELKKELKSNGLATTVGDEGGFAPQLQSNEHAIELLLNAIEKTSYKTGKDVFLALDVAASSLYQDKKYHLALDNQIVDDEGMIKFYEKLINQYPIISIEDGLDENDWKGWTKLNASLGGRIQIVGDDLTVTNPKKLNKAISENTMNSILIKLNQIGTVSETVETINIAKNNNYNFIISHRSGETEDTFIADFSVAMGGGQIKTGSVCRTDRTSKYNQLLRIEEKLSPHHFGKKFSFIK</sequence>
<feature type="domain" description="Enolase C-terminal TIM barrel" evidence="8">
    <location>
        <begin position="141"/>
        <end position="425"/>
    </location>
</feature>
<dbReference type="SMART" id="SM01193">
    <property type="entry name" value="Enolase_N"/>
    <property type="match status" value="1"/>
</dbReference>
<evidence type="ECO:0000256" key="3">
    <source>
        <dbReference type="ARBA" id="ARBA00009604"/>
    </source>
</evidence>
<dbReference type="InterPro" id="IPR000941">
    <property type="entry name" value="Enolase"/>
</dbReference>
<dbReference type="InterPro" id="IPR029017">
    <property type="entry name" value="Enolase-like_N"/>
</dbReference>
<dbReference type="EC" id="4.2.1.11" evidence="4"/>
<dbReference type="HAMAP" id="MF_00318">
    <property type="entry name" value="Enolase"/>
    <property type="match status" value="1"/>
</dbReference>
<organism evidence="10">
    <name type="scientific">marine metagenome</name>
    <dbReference type="NCBI Taxonomy" id="408172"/>
    <lineage>
        <taxon>unclassified sequences</taxon>
        <taxon>metagenomes</taxon>
        <taxon>ecological metagenomes</taxon>
    </lineage>
</organism>
<dbReference type="GO" id="GO:0000015">
    <property type="term" value="C:phosphopyruvate hydratase complex"/>
    <property type="evidence" value="ECO:0007669"/>
    <property type="project" value="InterPro"/>
</dbReference>
<dbReference type="SUPFAM" id="SSF51604">
    <property type="entry name" value="Enolase C-terminal domain-like"/>
    <property type="match status" value="1"/>
</dbReference>
<evidence type="ECO:0000256" key="4">
    <source>
        <dbReference type="ARBA" id="ARBA00012058"/>
    </source>
</evidence>
<dbReference type="Pfam" id="PF03952">
    <property type="entry name" value="Enolase_N"/>
    <property type="match status" value="1"/>
</dbReference>
<dbReference type="InterPro" id="IPR020811">
    <property type="entry name" value="Enolase_N"/>
</dbReference>
<dbReference type="CDD" id="cd03313">
    <property type="entry name" value="enolase"/>
    <property type="match status" value="1"/>
</dbReference>
<protein>
    <recommendedName>
        <fullName evidence="4">phosphopyruvate hydratase</fullName>
        <ecNumber evidence="4">4.2.1.11</ecNumber>
    </recommendedName>
</protein>
<dbReference type="InterPro" id="IPR036849">
    <property type="entry name" value="Enolase-like_C_sf"/>
</dbReference>
<dbReference type="PANTHER" id="PTHR11902">
    <property type="entry name" value="ENOLASE"/>
    <property type="match status" value="1"/>
</dbReference>
<evidence type="ECO:0000256" key="1">
    <source>
        <dbReference type="ARBA" id="ARBA00001946"/>
    </source>
</evidence>